<proteinExistence type="predicted"/>
<comment type="caution">
    <text evidence="3">The sequence shown here is derived from an EMBL/GenBank/DDBJ whole genome shotgun (WGS) entry which is preliminary data.</text>
</comment>
<evidence type="ECO:0000313" key="4">
    <source>
        <dbReference type="Proteomes" id="UP000222542"/>
    </source>
</evidence>
<sequence length="227" mass="26004">MKKNITTSKNVQLYKIVGVLSRALIYHFFTKLVFLLLYTFPIIKGTNSLITEILNTHFSPLPNSLKKRMEALFAEFAILSEQALCNKNFDPYTIEDDLMKLFEVEAYKAWAAMELEQEKEVEEAENYMKEAEEHLNTAMEDAMEEFRRFEEEMNEMAKSEYDSLVGVAERARNMGKTMEKMATIAAKKYIESAVNSAGASMKSAIRAISSQSKKDLHMSAKYQVCPL</sequence>
<evidence type="ECO:0000313" key="3">
    <source>
        <dbReference type="EMBL" id="PHT61898.1"/>
    </source>
</evidence>
<keyword evidence="2" id="KW-0812">Transmembrane</keyword>
<keyword evidence="2" id="KW-1133">Transmembrane helix</keyword>
<reference evidence="3 4" key="1">
    <citation type="journal article" date="2014" name="Nat. Genet.">
        <title>Genome sequence of the hot pepper provides insights into the evolution of pungency in Capsicum species.</title>
        <authorList>
            <person name="Kim S."/>
            <person name="Park M."/>
            <person name="Yeom S.I."/>
            <person name="Kim Y.M."/>
            <person name="Lee J.M."/>
            <person name="Lee H.A."/>
            <person name="Seo E."/>
            <person name="Choi J."/>
            <person name="Cheong K."/>
            <person name="Kim K.T."/>
            <person name="Jung K."/>
            <person name="Lee G.W."/>
            <person name="Oh S.K."/>
            <person name="Bae C."/>
            <person name="Kim S.B."/>
            <person name="Lee H.Y."/>
            <person name="Kim S.Y."/>
            <person name="Kim M.S."/>
            <person name="Kang B.C."/>
            <person name="Jo Y.D."/>
            <person name="Yang H.B."/>
            <person name="Jeong H.J."/>
            <person name="Kang W.H."/>
            <person name="Kwon J.K."/>
            <person name="Shin C."/>
            <person name="Lim J.Y."/>
            <person name="Park J.H."/>
            <person name="Huh J.H."/>
            <person name="Kim J.S."/>
            <person name="Kim B.D."/>
            <person name="Cohen O."/>
            <person name="Paran I."/>
            <person name="Suh M.C."/>
            <person name="Lee S.B."/>
            <person name="Kim Y.K."/>
            <person name="Shin Y."/>
            <person name="Noh S.J."/>
            <person name="Park J."/>
            <person name="Seo Y.S."/>
            <person name="Kwon S.Y."/>
            <person name="Kim H.A."/>
            <person name="Park J.M."/>
            <person name="Kim H.J."/>
            <person name="Choi S.B."/>
            <person name="Bosland P.W."/>
            <person name="Reeves G."/>
            <person name="Jo S.H."/>
            <person name="Lee B.W."/>
            <person name="Cho H.T."/>
            <person name="Choi H.S."/>
            <person name="Lee M.S."/>
            <person name="Yu Y."/>
            <person name="Do Choi Y."/>
            <person name="Park B.S."/>
            <person name="van Deynze A."/>
            <person name="Ashrafi H."/>
            <person name="Hill T."/>
            <person name="Kim W.T."/>
            <person name="Pai H.S."/>
            <person name="Ahn H.K."/>
            <person name="Yeam I."/>
            <person name="Giovannoni J.J."/>
            <person name="Rose J.K."/>
            <person name="Sorensen I."/>
            <person name="Lee S.J."/>
            <person name="Kim R.W."/>
            <person name="Choi I.Y."/>
            <person name="Choi B.S."/>
            <person name="Lim J.S."/>
            <person name="Lee Y.H."/>
            <person name="Choi D."/>
        </authorList>
    </citation>
    <scope>NUCLEOTIDE SEQUENCE [LARGE SCALE GENOMIC DNA]</scope>
    <source>
        <strain evidence="4">cv. CM334</strain>
    </source>
</reference>
<dbReference type="PANTHER" id="PTHR37707">
    <property type="entry name" value="MATERNAL EFFECT EMBRYO ARREST 9"/>
    <property type="match status" value="1"/>
</dbReference>
<evidence type="ECO:0000256" key="2">
    <source>
        <dbReference type="SAM" id="Phobius"/>
    </source>
</evidence>
<evidence type="ECO:0000256" key="1">
    <source>
        <dbReference type="SAM" id="Coils"/>
    </source>
</evidence>
<feature type="transmembrane region" description="Helical" evidence="2">
    <location>
        <begin position="20"/>
        <end position="40"/>
    </location>
</feature>
<dbReference type="AlphaFoldDB" id="A0A2G2XWJ8"/>
<feature type="coiled-coil region" evidence="1">
    <location>
        <begin position="112"/>
        <end position="159"/>
    </location>
</feature>
<dbReference type="EMBL" id="AYRZ02000110">
    <property type="protein sequence ID" value="PHT61898.1"/>
    <property type="molecule type" value="Genomic_DNA"/>
</dbReference>
<dbReference type="OMA" id="EAYNSWA"/>
<dbReference type="Gramene" id="PHT61898">
    <property type="protein sequence ID" value="PHT61898"/>
    <property type="gene ID" value="T459_34261"/>
</dbReference>
<accession>A0A2G2XWJ8</accession>
<keyword evidence="2" id="KW-0472">Membrane</keyword>
<keyword evidence="4" id="KW-1185">Reference proteome</keyword>
<dbReference type="PANTHER" id="PTHR37707:SF1">
    <property type="entry name" value="MATERNAL EFFECT EMBRYO ARREST 9"/>
    <property type="match status" value="1"/>
</dbReference>
<protein>
    <submittedName>
        <fullName evidence="3">Uncharacterized protein</fullName>
    </submittedName>
</protein>
<dbReference type="Proteomes" id="UP000222542">
    <property type="component" value="Unassembled WGS sequence"/>
</dbReference>
<dbReference type="STRING" id="4072.A0A2G2XWJ8"/>
<reference evidence="3 4" key="2">
    <citation type="journal article" date="2017" name="Genome Biol.">
        <title>New reference genome sequences of hot pepper reveal the massive evolution of plant disease-resistance genes by retroduplication.</title>
        <authorList>
            <person name="Kim S."/>
            <person name="Park J."/>
            <person name="Yeom S.I."/>
            <person name="Kim Y.M."/>
            <person name="Seo E."/>
            <person name="Kim K.T."/>
            <person name="Kim M.S."/>
            <person name="Lee J.M."/>
            <person name="Cheong K."/>
            <person name="Shin H.S."/>
            <person name="Kim S.B."/>
            <person name="Han K."/>
            <person name="Lee J."/>
            <person name="Park M."/>
            <person name="Lee H.A."/>
            <person name="Lee H.Y."/>
            <person name="Lee Y."/>
            <person name="Oh S."/>
            <person name="Lee J.H."/>
            <person name="Choi E."/>
            <person name="Choi E."/>
            <person name="Lee S.E."/>
            <person name="Jeon J."/>
            <person name="Kim H."/>
            <person name="Choi G."/>
            <person name="Song H."/>
            <person name="Lee J."/>
            <person name="Lee S.C."/>
            <person name="Kwon J.K."/>
            <person name="Lee H.Y."/>
            <person name="Koo N."/>
            <person name="Hong Y."/>
            <person name="Kim R.W."/>
            <person name="Kang W.H."/>
            <person name="Huh J.H."/>
            <person name="Kang B.C."/>
            <person name="Yang T.J."/>
            <person name="Lee Y.H."/>
            <person name="Bennetzen J.L."/>
            <person name="Choi D."/>
        </authorList>
    </citation>
    <scope>NUCLEOTIDE SEQUENCE [LARGE SCALE GENOMIC DNA]</scope>
    <source>
        <strain evidence="4">cv. CM334</strain>
    </source>
</reference>
<organism evidence="3 4">
    <name type="scientific">Capsicum annuum</name>
    <name type="common">Capsicum pepper</name>
    <dbReference type="NCBI Taxonomy" id="4072"/>
    <lineage>
        <taxon>Eukaryota</taxon>
        <taxon>Viridiplantae</taxon>
        <taxon>Streptophyta</taxon>
        <taxon>Embryophyta</taxon>
        <taxon>Tracheophyta</taxon>
        <taxon>Spermatophyta</taxon>
        <taxon>Magnoliopsida</taxon>
        <taxon>eudicotyledons</taxon>
        <taxon>Gunneridae</taxon>
        <taxon>Pentapetalae</taxon>
        <taxon>asterids</taxon>
        <taxon>lamiids</taxon>
        <taxon>Solanales</taxon>
        <taxon>Solanaceae</taxon>
        <taxon>Solanoideae</taxon>
        <taxon>Capsiceae</taxon>
        <taxon>Capsicum</taxon>
    </lineage>
</organism>
<gene>
    <name evidence="3" type="ORF">T459_34261</name>
</gene>
<name>A0A2G2XWJ8_CAPAN</name>
<keyword evidence="1" id="KW-0175">Coiled coil</keyword>